<evidence type="ECO:0000313" key="8">
    <source>
        <dbReference type="EMBL" id="RAL64521.1"/>
    </source>
</evidence>
<keyword evidence="5" id="KW-0687">Ribonucleoprotein</keyword>
<dbReference type="GO" id="GO:0005763">
    <property type="term" value="C:mitochondrial small ribosomal subunit"/>
    <property type="evidence" value="ECO:0007669"/>
    <property type="project" value="InterPro"/>
</dbReference>
<proteinExistence type="inferred from homology"/>
<accession>A0A395IWK8</accession>
<dbReference type="OrthoDB" id="5542239at2759"/>
<dbReference type="PANTHER" id="PTHR37799:SF1">
    <property type="entry name" value="SMALL RIBOSOMAL SUBUNIT PROTEIN MS23"/>
    <property type="match status" value="1"/>
</dbReference>
<evidence type="ECO:0000256" key="7">
    <source>
        <dbReference type="ARBA" id="ARBA00035421"/>
    </source>
</evidence>
<protein>
    <recommendedName>
        <fullName evidence="6">Small ribosomal subunit protein mS23</fullName>
    </recommendedName>
    <alternativeName>
        <fullName evidence="7">37S ribosomal protein S25, mitochondrial</fullName>
    </alternativeName>
</protein>
<evidence type="ECO:0000256" key="1">
    <source>
        <dbReference type="ARBA" id="ARBA00004173"/>
    </source>
</evidence>
<comment type="subcellular location">
    <subcellularLocation>
        <location evidence="1">Mitochondrion</location>
    </subcellularLocation>
</comment>
<evidence type="ECO:0000256" key="6">
    <source>
        <dbReference type="ARBA" id="ARBA00035137"/>
    </source>
</evidence>
<dbReference type="EMBL" id="QKRW01000014">
    <property type="protein sequence ID" value="RAL64521.1"/>
    <property type="molecule type" value="Genomic_DNA"/>
</dbReference>
<gene>
    <name evidence="8" type="ORF">DID88_001995</name>
</gene>
<comment type="similarity">
    <text evidence="2">Belongs to the mitochondrion-specific ribosomal protein mS23 family.</text>
</comment>
<evidence type="ECO:0000256" key="2">
    <source>
        <dbReference type="ARBA" id="ARBA00009864"/>
    </source>
</evidence>
<keyword evidence="4" id="KW-0496">Mitochondrion</keyword>
<organism evidence="8 9">
    <name type="scientific">Monilinia fructigena</name>
    <dbReference type="NCBI Taxonomy" id="38457"/>
    <lineage>
        <taxon>Eukaryota</taxon>
        <taxon>Fungi</taxon>
        <taxon>Dikarya</taxon>
        <taxon>Ascomycota</taxon>
        <taxon>Pezizomycotina</taxon>
        <taxon>Leotiomycetes</taxon>
        <taxon>Helotiales</taxon>
        <taxon>Sclerotiniaceae</taxon>
        <taxon>Monilinia</taxon>
    </lineage>
</organism>
<name>A0A395IWK8_9HELO</name>
<dbReference type="InterPro" id="IPR016939">
    <property type="entry name" value="Ribosomal_mS23_fun"/>
</dbReference>
<dbReference type="PANTHER" id="PTHR37799">
    <property type="entry name" value="37S RIBOSOMAL PROTEIN S25, MITOCHONDRIAL"/>
    <property type="match status" value="1"/>
</dbReference>
<dbReference type="Pfam" id="PF13741">
    <property type="entry name" value="MRP-S25"/>
    <property type="match status" value="1"/>
</dbReference>
<dbReference type="InterPro" id="IPR059242">
    <property type="entry name" value="mS23_dom"/>
</dbReference>
<reference evidence="8 9" key="1">
    <citation type="submission" date="2018-06" db="EMBL/GenBank/DDBJ databases">
        <title>Genome Sequence of the Brown Rot Fungal Pathogen Monilinia fructigena.</title>
        <authorList>
            <person name="Landi L."/>
            <person name="De Miccolis Angelini R.M."/>
            <person name="Pollastro S."/>
            <person name="Abate D."/>
            <person name="Faretra F."/>
            <person name="Romanazzi G."/>
        </authorList>
    </citation>
    <scope>NUCLEOTIDE SEQUENCE [LARGE SCALE GENOMIC DNA]</scope>
    <source>
        <strain evidence="8 9">Mfrg269</strain>
    </source>
</reference>
<comment type="caution">
    <text evidence="8">The sequence shown here is derived from an EMBL/GenBank/DDBJ whole genome shotgun (WGS) entry which is preliminary data.</text>
</comment>
<keyword evidence="9" id="KW-1185">Reference proteome</keyword>
<evidence type="ECO:0000313" key="9">
    <source>
        <dbReference type="Proteomes" id="UP000249056"/>
    </source>
</evidence>
<evidence type="ECO:0000256" key="5">
    <source>
        <dbReference type="ARBA" id="ARBA00023274"/>
    </source>
</evidence>
<dbReference type="Proteomes" id="UP000249056">
    <property type="component" value="Unassembled WGS sequence"/>
</dbReference>
<evidence type="ECO:0000256" key="4">
    <source>
        <dbReference type="ARBA" id="ARBA00023128"/>
    </source>
</evidence>
<sequence length="271" mass="31108">MPVGYRKERACRGAASFEMRITLRFSASMRGLNLKPSRVYQTASALLESQSISQAPPWYKTIGSVPPSEILTRTQPVQHRESNGRPRTKKASKLFKPQAIVYEEDRIREEFFRDHPWELARPRIVLENDGRDGQRCDWSRISQPGRPLTGESVVQRQLWLMHNQQMSNNEAYDKARKEFYALRQEEEIERRIAKEEAEYVGAYFHKGALEVGMELEDKSFEEWKAWATKEIEAANLQRQGAYTGVGTESEDVALLDEGDEVVEEPAATVVA</sequence>
<dbReference type="AlphaFoldDB" id="A0A395IWK8"/>
<evidence type="ECO:0000256" key="3">
    <source>
        <dbReference type="ARBA" id="ARBA00022980"/>
    </source>
</evidence>
<dbReference type="GO" id="GO:0003735">
    <property type="term" value="F:structural constituent of ribosome"/>
    <property type="evidence" value="ECO:0007669"/>
    <property type="project" value="InterPro"/>
</dbReference>
<dbReference type="CDD" id="cd23701">
    <property type="entry name" value="At1g26750"/>
    <property type="match status" value="1"/>
</dbReference>
<keyword evidence="3" id="KW-0689">Ribosomal protein</keyword>